<keyword evidence="5 7" id="KW-0472">Membrane</keyword>
<dbReference type="Proteomes" id="UP001108240">
    <property type="component" value="Unplaced"/>
</dbReference>
<dbReference type="GeneTree" id="ENSGT00940000159191"/>
<feature type="transmembrane region" description="Helical" evidence="7">
    <location>
        <begin position="244"/>
        <end position="262"/>
    </location>
</feature>
<keyword evidence="4 7" id="KW-1133">Transmembrane helix</keyword>
<dbReference type="AlphaFoldDB" id="A0A9J7YHE2"/>
<dbReference type="OMA" id="FCFHIYL"/>
<name>A0A9J7YHE2_CYPCA</name>
<feature type="compositionally biased region" description="Basic residues" evidence="8">
    <location>
        <begin position="583"/>
        <end position="592"/>
    </location>
</feature>
<dbReference type="GO" id="GO:0005783">
    <property type="term" value="C:endoplasmic reticulum"/>
    <property type="evidence" value="ECO:0007669"/>
    <property type="project" value="TreeGrafter"/>
</dbReference>
<sequence>MDVCSKNSNRTAPVSEGVPRRADVPLCSRTNGWSWPPHPFQLLAWLLYLYFAVTGFGVFVPLLPTHWIPAGYICTSITFICHLFMHLMAISIDPADYNVRAKSYKGPMPVFDRTKHAHVIENSHCYLCEVDVGPKSKHCSACNKCVASFDHHCRWLNNCVGSRNYWLFLNSVISALLGIVLVVVIASYVFIEFFLDPSKLRSDKHFQQGKRGFVGMFECTESWSHYTQQTTLFLCVSAVRNESVVWFVFLPVAPVTTAGPAIPALAGVTIALGLLSALLLGHLLCFHIYLMWNRLSTYEYIVRQRHRQEAKDSRKPPPENDSGVPKMNLFKQVSYSGTFGYTNPEVEVEDPTAMSSQEGSARYGNGRVRGSNEHMGEEELLPAVITENKASPHPHKHTQRKKRKVRKLAAEVNSDRSIDTSTTKGMPKTSAEQESSVAAATVSSSLGQRLPFPAFPLRASLPPLAPVQAAGPPAEYHSDSAESLEEIPVAMARLGSAALAGATPAAVSATSYSSSLQCALPSSAAGQALPSPQPRTKRKAAVRKAAEQRFEMVSHNPSMFVSRESGEPAMPQEGIITDESPHVAKRKQTGKKRNMEDTKLSSNVRTPLV</sequence>
<comment type="subcellular location">
    <subcellularLocation>
        <location evidence="1">Membrane</location>
        <topology evidence="1">Multi-pass membrane protein</topology>
    </subcellularLocation>
</comment>
<feature type="region of interest" description="Disordered" evidence="8">
    <location>
        <begin position="559"/>
        <end position="609"/>
    </location>
</feature>
<dbReference type="Pfam" id="PF01529">
    <property type="entry name" value="DHHC"/>
    <property type="match status" value="1"/>
</dbReference>
<feature type="region of interest" description="Disordered" evidence="8">
    <location>
        <begin position="348"/>
        <end position="367"/>
    </location>
</feature>
<evidence type="ECO:0000256" key="3">
    <source>
        <dbReference type="ARBA" id="ARBA00022692"/>
    </source>
</evidence>
<dbReference type="GO" id="GO:0019706">
    <property type="term" value="F:protein-cysteine S-palmitoyltransferase activity"/>
    <property type="evidence" value="ECO:0007669"/>
    <property type="project" value="UniProtKB-EC"/>
</dbReference>
<dbReference type="GO" id="GO:0006612">
    <property type="term" value="P:protein targeting to membrane"/>
    <property type="evidence" value="ECO:0007669"/>
    <property type="project" value="TreeGrafter"/>
</dbReference>
<organism evidence="10 11">
    <name type="scientific">Cyprinus carpio carpio</name>
    <dbReference type="NCBI Taxonomy" id="630221"/>
    <lineage>
        <taxon>Eukaryota</taxon>
        <taxon>Metazoa</taxon>
        <taxon>Chordata</taxon>
        <taxon>Craniata</taxon>
        <taxon>Vertebrata</taxon>
        <taxon>Euteleostomi</taxon>
        <taxon>Actinopterygii</taxon>
        <taxon>Neopterygii</taxon>
        <taxon>Teleostei</taxon>
        <taxon>Ostariophysi</taxon>
        <taxon>Cypriniformes</taxon>
        <taxon>Cyprinidae</taxon>
        <taxon>Cyprininae</taxon>
        <taxon>Cyprinus</taxon>
    </lineage>
</organism>
<dbReference type="EC" id="2.3.1.225" evidence="7"/>
<evidence type="ECO:0000256" key="5">
    <source>
        <dbReference type="ARBA" id="ARBA00023136"/>
    </source>
</evidence>
<evidence type="ECO:0000256" key="7">
    <source>
        <dbReference type="RuleBase" id="RU079119"/>
    </source>
</evidence>
<feature type="region of interest" description="Disordered" evidence="8">
    <location>
        <begin position="307"/>
        <end position="327"/>
    </location>
</feature>
<feature type="region of interest" description="Disordered" evidence="8">
    <location>
        <begin position="389"/>
        <end position="431"/>
    </location>
</feature>
<keyword evidence="2 7" id="KW-0808">Transferase</keyword>
<evidence type="ECO:0000313" key="10">
    <source>
        <dbReference type="Ensembl" id="ENSCCRP00000116760.1"/>
    </source>
</evidence>
<comment type="catalytic activity">
    <reaction evidence="7">
        <text>L-cysteinyl-[protein] + hexadecanoyl-CoA = S-hexadecanoyl-L-cysteinyl-[protein] + CoA</text>
        <dbReference type="Rhea" id="RHEA:36683"/>
        <dbReference type="Rhea" id="RHEA-COMP:10131"/>
        <dbReference type="Rhea" id="RHEA-COMP:11032"/>
        <dbReference type="ChEBI" id="CHEBI:29950"/>
        <dbReference type="ChEBI" id="CHEBI:57287"/>
        <dbReference type="ChEBI" id="CHEBI:57379"/>
        <dbReference type="ChEBI" id="CHEBI:74151"/>
        <dbReference type="EC" id="2.3.1.225"/>
    </reaction>
</comment>
<dbReference type="PROSITE" id="PS50216">
    <property type="entry name" value="DHHC"/>
    <property type="match status" value="1"/>
</dbReference>
<dbReference type="GO" id="GO:0005794">
    <property type="term" value="C:Golgi apparatus"/>
    <property type="evidence" value="ECO:0007669"/>
    <property type="project" value="TreeGrafter"/>
</dbReference>
<feature type="domain" description="Palmitoyltransferase DHHC" evidence="9">
    <location>
        <begin position="120"/>
        <end position="302"/>
    </location>
</feature>
<evidence type="ECO:0000256" key="6">
    <source>
        <dbReference type="ARBA" id="ARBA00023315"/>
    </source>
</evidence>
<feature type="compositionally biased region" description="Basic and acidic residues" evidence="8">
    <location>
        <begin position="307"/>
        <end position="318"/>
    </location>
</feature>
<feature type="compositionally biased region" description="Polar residues" evidence="8">
    <location>
        <begin position="600"/>
        <end position="609"/>
    </location>
</feature>
<dbReference type="InterPro" id="IPR039859">
    <property type="entry name" value="PFA4/ZDH16/20/ERF2-like"/>
</dbReference>
<dbReference type="PANTHER" id="PTHR22883:SF8">
    <property type="entry name" value="PALMITOYLTRANSFERASE ZDHHC1"/>
    <property type="match status" value="1"/>
</dbReference>
<keyword evidence="11" id="KW-1185">Reference proteome</keyword>
<dbReference type="InterPro" id="IPR001594">
    <property type="entry name" value="Palmitoyltrfase_DHHC"/>
</dbReference>
<evidence type="ECO:0000256" key="4">
    <source>
        <dbReference type="ARBA" id="ARBA00022989"/>
    </source>
</evidence>
<evidence type="ECO:0000256" key="2">
    <source>
        <dbReference type="ARBA" id="ARBA00022679"/>
    </source>
</evidence>
<feature type="transmembrane region" description="Helical" evidence="7">
    <location>
        <begin position="165"/>
        <end position="191"/>
    </location>
</feature>
<evidence type="ECO:0000313" key="11">
    <source>
        <dbReference type="Proteomes" id="UP001108240"/>
    </source>
</evidence>
<protein>
    <recommendedName>
        <fullName evidence="7">Palmitoyltransferase</fullName>
        <ecNumber evidence="7">2.3.1.225</ecNumber>
    </recommendedName>
</protein>
<dbReference type="Ensembl" id="ENSCCRT00000146742.1">
    <property type="protein sequence ID" value="ENSCCRP00000116760.1"/>
    <property type="gene ID" value="ENSCCRG00000030848.2"/>
</dbReference>
<keyword evidence="6 7" id="KW-0012">Acyltransferase</keyword>
<evidence type="ECO:0000256" key="8">
    <source>
        <dbReference type="SAM" id="MobiDB-lite"/>
    </source>
</evidence>
<feature type="transmembrane region" description="Helical" evidence="7">
    <location>
        <begin position="268"/>
        <end position="290"/>
    </location>
</feature>
<dbReference type="PANTHER" id="PTHR22883">
    <property type="entry name" value="ZINC FINGER DHHC DOMAIN CONTAINING PROTEIN"/>
    <property type="match status" value="1"/>
</dbReference>
<reference evidence="10" key="1">
    <citation type="submission" date="2025-08" db="UniProtKB">
        <authorList>
            <consortium name="Ensembl"/>
        </authorList>
    </citation>
    <scope>IDENTIFICATION</scope>
</reference>
<accession>A0A9J7YHE2</accession>
<comment type="similarity">
    <text evidence="7">Belongs to the DHHC palmitoyltransferase family.</text>
</comment>
<feature type="compositionally biased region" description="Basic residues" evidence="8">
    <location>
        <begin position="392"/>
        <end position="407"/>
    </location>
</feature>
<feature type="transmembrane region" description="Helical" evidence="7">
    <location>
        <begin position="70"/>
        <end position="92"/>
    </location>
</feature>
<dbReference type="GO" id="GO:0016020">
    <property type="term" value="C:membrane"/>
    <property type="evidence" value="ECO:0007669"/>
    <property type="project" value="UniProtKB-SubCell"/>
</dbReference>
<evidence type="ECO:0000259" key="9">
    <source>
        <dbReference type="Pfam" id="PF01529"/>
    </source>
</evidence>
<reference evidence="10" key="2">
    <citation type="submission" date="2025-09" db="UniProtKB">
        <authorList>
            <consortium name="Ensembl"/>
        </authorList>
    </citation>
    <scope>IDENTIFICATION</scope>
</reference>
<feature type="region of interest" description="Disordered" evidence="8">
    <location>
        <begin position="524"/>
        <end position="543"/>
    </location>
</feature>
<evidence type="ECO:0000256" key="1">
    <source>
        <dbReference type="ARBA" id="ARBA00004141"/>
    </source>
</evidence>
<comment type="domain">
    <text evidence="7">The DHHC domain is required for palmitoyltransferase activity.</text>
</comment>
<feature type="transmembrane region" description="Helical" evidence="7">
    <location>
        <begin position="42"/>
        <end position="63"/>
    </location>
</feature>
<proteinExistence type="inferred from homology"/>
<keyword evidence="3 7" id="KW-0812">Transmembrane</keyword>